<evidence type="ECO:0000256" key="3">
    <source>
        <dbReference type="ARBA" id="ARBA00022833"/>
    </source>
</evidence>
<accession>A4BT01</accession>
<dbReference type="GO" id="GO:0046872">
    <property type="term" value="F:metal ion binding"/>
    <property type="evidence" value="ECO:0007669"/>
    <property type="project" value="UniProtKB-KW"/>
</dbReference>
<evidence type="ECO:0000256" key="1">
    <source>
        <dbReference type="ARBA" id="ARBA00005495"/>
    </source>
</evidence>
<name>A4BT01_9GAMM</name>
<keyword evidence="4" id="KW-0456">Lyase</keyword>
<dbReference type="eggNOG" id="COG3791">
    <property type="taxonomic scope" value="Bacteria"/>
</dbReference>
<dbReference type="PANTHER" id="PTHR33337">
    <property type="entry name" value="GFA DOMAIN-CONTAINING PROTEIN"/>
    <property type="match status" value="1"/>
</dbReference>
<comment type="similarity">
    <text evidence="1">Belongs to the Gfa family.</text>
</comment>
<protein>
    <recommendedName>
        <fullName evidence="5">CENP-V/GFA domain-containing protein</fullName>
    </recommendedName>
</protein>
<evidence type="ECO:0000256" key="2">
    <source>
        <dbReference type="ARBA" id="ARBA00022723"/>
    </source>
</evidence>
<feature type="domain" description="CENP-V/GFA" evidence="5">
    <location>
        <begin position="1"/>
        <end position="105"/>
    </location>
</feature>
<evidence type="ECO:0000256" key="4">
    <source>
        <dbReference type="ARBA" id="ARBA00023239"/>
    </source>
</evidence>
<proteinExistence type="inferred from homology"/>
<dbReference type="Gene3D" id="3.90.1590.10">
    <property type="entry name" value="glutathione-dependent formaldehyde- activating enzyme (gfa)"/>
    <property type="match status" value="1"/>
</dbReference>
<dbReference type="SUPFAM" id="SSF51316">
    <property type="entry name" value="Mss4-like"/>
    <property type="match status" value="1"/>
</dbReference>
<dbReference type="HOGENOM" id="CLU_055491_4_3_6"/>
<comment type="caution">
    <text evidence="6">The sequence shown here is derived from an EMBL/GenBank/DDBJ whole genome shotgun (WGS) entry which is preliminary data.</text>
</comment>
<gene>
    <name evidence="6" type="ORF">NB231_07862</name>
</gene>
<dbReference type="GO" id="GO:0016846">
    <property type="term" value="F:carbon-sulfur lyase activity"/>
    <property type="evidence" value="ECO:0007669"/>
    <property type="project" value="InterPro"/>
</dbReference>
<dbReference type="InterPro" id="IPR011057">
    <property type="entry name" value="Mss4-like_sf"/>
</dbReference>
<dbReference type="PANTHER" id="PTHR33337:SF40">
    <property type="entry name" value="CENP-V_GFA DOMAIN-CONTAINING PROTEIN-RELATED"/>
    <property type="match status" value="1"/>
</dbReference>
<keyword evidence="2" id="KW-0479">Metal-binding</keyword>
<reference evidence="6 7" key="1">
    <citation type="submission" date="2006-02" db="EMBL/GenBank/DDBJ databases">
        <authorList>
            <person name="Waterbury J."/>
            <person name="Ferriera S."/>
            <person name="Johnson J."/>
            <person name="Kravitz S."/>
            <person name="Halpern A."/>
            <person name="Remington K."/>
            <person name="Beeson K."/>
            <person name="Tran B."/>
            <person name="Rogers Y.-H."/>
            <person name="Friedman R."/>
            <person name="Venter J.C."/>
        </authorList>
    </citation>
    <scope>NUCLEOTIDE SEQUENCE [LARGE SCALE GENOMIC DNA]</scope>
    <source>
        <strain evidence="6 7">Nb-231</strain>
    </source>
</reference>
<dbReference type="RefSeq" id="WP_005001191.1">
    <property type="nucleotide sequence ID" value="NZ_CH672427.1"/>
</dbReference>
<dbReference type="EMBL" id="AAOF01000012">
    <property type="protein sequence ID" value="EAR21069.1"/>
    <property type="molecule type" value="Genomic_DNA"/>
</dbReference>
<dbReference type="Proteomes" id="UP000003374">
    <property type="component" value="Unassembled WGS sequence"/>
</dbReference>
<evidence type="ECO:0000313" key="7">
    <source>
        <dbReference type="Proteomes" id="UP000003374"/>
    </source>
</evidence>
<dbReference type="InterPro" id="IPR006913">
    <property type="entry name" value="CENP-V/GFA"/>
</dbReference>
<dbReference type="Pfam" id="PF04828">
    <property type="entry name" value="GFA"/>
    <property type="match status" value="1"/>
</dbReference>
<dbReference type="OrthoDB" id="9786619at2"/>
<dbReference type="STRING" id="314278.NB231_07862"/>
<sequence>MTAIEISCLCGAVKVRINGEPLVQFYCHCDDCQAVHGGAYIGVAIYPSQAVAVTQGELVSWTLKSLPRQRCAICGTPMIARVLGLGGCGVLAHRLPKGMFKPEFHIQCQHALLPIKDDLPHFAAFPARFGGVDDTVEW</sequence>
<dbReference type="PROSITE" id="PS51891">
    <property type="entry name" value="CENP_V_GFA"/>
    <property type="match status" value="1"/>
</dbReference>
<keyword evidence="3" id="KW-0862">Zinc</keyword>
<dbReference type="AlphaFoldDB" id="A4BT01"/>
<evidence type="ECO:0000259" key="5">
    <source>
        <dbReference type="PROSITE" id="PS51891"/>
    </source>
</evidence>
<keyword evidence="7" id="KW-1185">Reference proteome</keyword>
<evidence type="ECO:0000313" key="6">
    <source>
        <dbReference type="EMBL" id="EAR21069.1"/>
    </source>
</evidence>
<organism evidence="6 7">
    <name type="scientific">Nitrococcus mobilis Nb-231</name>
    <dbReference type="NCBI Taxonomy" id="314278"/>
    <lineage>
        <taxon>Bacteria</taxon>
        <taxon>Pseudomonadati</taxon>
        <taxon>Pseudomonadota</taxon>
        <taxon>Gammaproteobacteria</taxon>
        <taxon>Chromatiales</taxon>
        <taxon>Ectothiorhodospiraceae</taxon>
        <taxon>Nitrococcus</taxon>
    </lineage>
</organism>